<dbReference type="Gene3D" id="1.10.30.50">
    <property type="match status" value="1"/>
</dbReference>
<reference evidence="3 4" key="1">
    <citation type="submission" date="2011-11" db="EMBL/GenBank/DDBJ databases">
        <title>The Genome Sequence of Dialister succinatiphilus YIT 11850.</title>
        <authorList>
            <consortium name="The Broad Institute Genome Sequencing Platform"/>
            <person name="Earl A."/>
            <person name="Ward D."/>
            <person name="Feldgarden M."/>
            <person name="Gevers D."/>
            <person name="Morotomi M."/>
            <person name="Young S.K."/>
            <person name="Zeng Q."/>
            <person name="Gargeya S."/>
            <person name="Fitzgerald M."/>
            <person name="Haas B."/>
            <person name="Abouelleil A."/>
            <person name="Alvarado L."/>
            <person name="Arachchi H.M."/>
            <person name="Berlin A."/>
            <person name="Brown A."/>
            <person name="Chapman S.B."/>
            <person name="Dunbar C."/>
            <person name="Gearin G."/>
            <person name="Goldberg J."/>
            <person name="Griggs A."/>
            <person name="Gujja S."/>
            <person name="Heiman D."/>
            <person name="Howarth C."/>
            <person name="Lui A."/>
            <person name="MacDonald P.J.P."/>
            <person name="Montmayeur A."/>
            <person name="Murphy C."/>
            <person name="Neiman D."/>
            <person name="Pearson M."/>
            <person name="Priest M."/>
            <person name="Roberts A."/>
            <person name="Saif S."/>
            <person name="Shea T."/>
            <person name="Sisk P."/>
            <person name="Stolte C."/>
            <person name="Sykes S."/>
            <person name="Wortman J."/>
            <person name="Nusbaum C."/>
            <person name="Birren B."/>
        </authorList>
    </citation>
    <scope>NUCLEOTIDE SEQUENCE [LARGE SCALE GENOMIC DNA]</scope>
    <source>
        <strain evidence="3 4">YIT 11850</strain>
    </source>
</reference>
<dbReference type="PANTHER" id="PTHR33877">
    <property type="entry name" value="SLL1193 PROTEIN"/>
    <property type="match status" value="1"/>
</dbReference>
<name>H1D214_9FIRM</name>
<dbReference type="CDD" id="cd00085">
    <property type="entry name" value="HNHc"/>
    <property type="match status" value="1"/>
</dbReference>
<protein>
    <recommendedName>
        <fullName evidence="2">HNH nuclease domain-containing protein</fullName>
    </recommendedName>
</protein>
<dbReference type="GO" id="GO:0008270">
    <property type="term" value="F:zinc ion binding"/>
    <property type="evidence" value="ECO:0007669"/>
    <property type="project" value="InterPro"/>
</dbReference>
<dbReference type="HOGENOM" id="CLU_1755927_0_0_9"/>
<gene>
    <name evidence="3" type="ORF">HMPREF9453_01652</name>
</gene>
<dbReference type="PATRIC" id="fig|742743.3.peg.1686"/>
<comment type="caution">
    <text evidence="3">The sequence shown here is derived from an EMBL/GenBank/DDBJ whole genome shotgun (WGS) entry which is preliminary data.</text>
</comment>
<dbReference type="GO" id="GO:0003676">
    <property type="term" value="F:nucleic acid binding"/>
    <property type="evidence" value="ECO:0007669"/>
    <property type="project" value="InterPro"/>
</dbReference>
<dbReference type="Pfam" id="PF01844">
    <property type="entry name" value="HNH"/>
    <property type="match status" value="1"/>
</dbReference>
<dbReference type="PANTHER" id="PTHR33877:SF2">
    <property type="entry name" value="OS07G0170200 PROTEIN"/>
    <property type="match status" value="1"/>
</dbReference>
<evidence type="ECO:0000313" key="4">
    <source>
        <dbReference type="Proteomes" id="UP000003277"/>
    </source>
</evidence>
<dbReference type="InterPro" id="IPR003615">
    <property type="entry name" value="HNH_nuc"/>
</dbReference>
<dbReference type="SMART" id="SM00507">
    <property type="entry name" value="HNHc"/>
    <property type="match status" value="1"/>
</dbReference>
<keyword evidence="4" id="KW-1185">Reference proteome</keyword>
<evidence type="ECO:0000256" key="1">
    <source>
        <dbReference type="SAM" id="MobiDB-lite"/>
    </source>
</evidence>
<evidence type="ECO:0000259" key="2">
    <source>
        <dbReference type="SMART" id="SM00507"/>
    </source>
</evidence>
<dbReference type="eggNOG" id="COG1403">
    <property type="taxonomic scope" value="Bacteria"/>
</dbReference>
<dbReference type="GO" id="GO:0004519">
    <property type="term" value="F:endonuclease activity"/>
    <property type="evidence" value="ECO:0007669"/>
    <property type="project" value="InterPro"/>
</dbReference>
<dbReference type="RefSeq" id="WP_008860146.1">
    <property type="nucleotide sequence ID" value="NZ_JH591188.1"/>
</dbReference>
<feature type="region of interest" description="Disordered" evidence="1">
    <location>
        <begin position="103"/>
        <end position="148"/>
    </location>
</feature>
<feature type="domain" description="HNH nuclease" evidence="2">
    <location>
        <begin position="52"/>
        <end position="107"/>
    </location>
</feature>
<dbReference type="InterPro" id="IPR052892">
    <property type="entry name" value="NA-targeting_endonuclease"/>
</dbReference>
<dbReference type="AlphaFoldDB" id="H1D214"/>
<dbReference type="EMBL" id="ADLT01000052">
    <property type="protein sequence ID" value="EHO62527.1"/>
    <property type="molecule type" value="Genomic_DNA"/>
</dbReference>
<dbReference type="STRING" id="742743.HMPREF9453_01652"/>
<dbReference type="InterPro" id="IPR002711">
    <property type="entry name" value="HNH"/>
</dbReference>
<feature type="compositionally biased region" description="Basic and acidic residues" evidence="1">
    <location>
        <begin position="111"/>
        <end position="148"/>
    </location>
</feature>
<sequence length="148" mass="17288">MGLFDILSSAAEALADQGKREKERRERRQHRSNREIVDMYNDAMDGGSNYRKTARENIGGDNGWYTCPHCGRKFRASQMDVDHIVPQSRGGGSTMDNLQYLCPHCNRSKGNRTDDTEKDLERRRRELRDRNKKDTDLLDEISRNRNQR</sequence>
<accession>H1D214</accession>
<organism evidence="3 4">
    <name type="scientific">Dialister succinatiphilus YIT 11850</name>
    <dbReference type="NCBI Taxonomy" id="742743"/>
    <lineage>
        <taxon>Bacteria</taxon>
        <taxon>Bacillati</taxon>
        <taxon>Bacillota</taxon>
        <taxon>Negativicutes</taxon>
        <taxon>Veillonellales</taxon>
        <taxon>Veillonellaceae</taxon>
        <taxon>Dialister</taxon>
    </lineage>
</organism>
<proteinExistence type="predicted"/>
<evidence type="ECO:0000313" key="3">
    <source>
        <dbReference type="EMBL" id="EHO62527.1"/>
    </source>
</evidence>
<dbReference type="Proteomes" id="UP000003277">
    <property type="component" value="Unassembled WGS sequence"/>
</dbReference>